<proteinExistence type="predicted"/>
<accession>A0A6P8BIR8</accession>
<dbReference type="KEGG" id="pgri:PgNI_00405"/>
<reference evidence="2" key="1">
    <citation type="journal article" date="2019" name="Mol. Biol. Evol.">
        <title>Blast fungal genomes show frequent chromosomal changes, gene gains and losses, and effector gene turnover.</title>
        <authorList>
            <person name="Gomez Luciano L.B."/>
            <person name="Jason Tsai I."/>
            <person name="Chuma I."/>
            <person name="Tosa Y."/>
            <person name="Chen Y.H."/>
            <person name="Li J.Y."/>
            <person name="Li M.Y."/>
            <person name="Jade Lu M.Y."/>
            <person name="Nakayashiki H."/>
            <person name="Li W.H."/>
        </authorList>
    </citation>
    <scope>NUCLEOTIDE SEQUENCE</scope>
    <source>
        <strain evidence="2">NI907</strain>
    </source>
</reference>
<evidence type="ECO:0000313" key="1">
    <source>
        <dbReference type="Proteomes" id="UP000515153"/>
    </source>
</evidence>
<dbReference type="AlphaFoldDB" id="A0A6P8BIR8"/>
<gene>
    <name evidence="2" type="ORF">PgNI_00405</name>
</gene>
<evidence type="ECO:0000313" key="2">
    <source>
        <dbReference type="RefSeq" id="XP_030986956.1"/>
    </source>
</evidence>
<dbReference type="GeneID" id="41955400"/>
<organism evidence="1 2">
    <name type="scientific">Pyricularia grisea</name>
    <name type="common">Crabgrass-specific blast fungus</name>
    <name type="synonym">Magnaporthe grisea</name>
    <dbReference type="NCBI Taxonomy" id="148305"/>
    <lineage>
        <taxon>Eukaryota</taxon>
        <taxon>Fungi</taxon>
        <taxon>Dikarya</taxon>
        <taxon>Ascomycota</taxon>
        <taxon>Pezizomycotina</taxon>
        <taxon>Sordariomycetes</taxon>
        <taxon>Sordariomycetidae</taxon>
        <taxon>Magnaporthales</taxon>
        <taxon>Pyriculariaceae</taxon>
        <taxon>Pyricularia</taxon>
    </lineage>
</organism>
<dbReference type="Proteomes" id="UP000515153">
    <property type="component" value="Unplaced"/>
</dbReference>
<reference evidence="2" key="2">
    <citation type="submission" date="2019-10" db="EMBL/GenBank/DDBJ databases">
        <authorList>
            <consortium name="NCBI Genome Project"/>
        </authorList>
    </citation>
    <scope>NUCLEOTIDE SEQUENCE</scope>
    <source>
        <strain evidence="2">NI907</strain>
    </source>
</reference>
<keyword evidence="1" id="KW-1185">Reference proteome</keyword>
<protein>
    <submittedName>
        <fullName evidence="2">Uncharacterized protein</fullName>
    </submittedName>
</protein>
<dbReference type="RefSeq" id="XP_030986956.1">
    <property type="nucleotide sequence ID" value="XM_031120486.1"/>
</dbReference>
<sequence>MSVTHKLMNFPTSGCLSCSRLVAPSIEALSFANDRSALCISPHAATGGRITESGVATFDCPRVHETPAKALATTVLLPDQPRGSSRIV</sequence>
<name>A0A6P8BIR8_PYRGI</name>
<reference evidence="2" key="3">
    <citation type="submission" date="2025-08" db="UniProtKB">
        <authorList>
            <consortium name="RefSeq"/>
        </authorList>
    </citation>
    <scope>IDENTIFICATION</scope>
    <source>
        <strain evidence="2">NI907</strain>
    </source>
</reference>